<proteinExistence type="predicted"/>
<dbReference type="OrthoDB" id="9811471at2"/>
<sequence>MSTENFLEWDIETLSNAFASRTLSPVEVTEKLLANIQKDNELSNTYITVLTEKARQAAKQAEIEIQQGRIKSIFHGVPIAIKDLIDTKDIRTTMGSRIFKDRIPGEDATVVTKLKEAGAIIIGKTNTHEFAYGASGDRSYFGSPVNPFNPKKMPGGSSSGSGVALAKNLCYAALGTDTGGSIRIPASYMGIVGMKPSYGRVSKYGVFPLAWTLDHVGPMTRSVKDNALLLNVLVGQDKRDAFALPDATEDFTRFLNTGIEGTSIGVLELSGFVENEVRMQFEQAIQHFQQLGAMIRVIKVEEYDALLAAFRTTMQAEAYAVHTTNIKNYPDGWDAEVKERIVSGVTVTAKDYIEAQLLKRQMIQTYTEFFRDLDVIITPTVPIVAADVNQRIVQVNGIEYPIGLVLNHYTGPLNLTGFPALSLPIGISTSGLPIGLQIIGRPLSEANIYRFAMALESVINNN</sequence>
<dbReference type="EMBL" id="VDGG01000001">
    <property type="protein sequence ID" value="TQR18776.1"/>
    <property type="molecule type" value="Genomic_DNA"/>
</dbReference>
<organism evidence="2 3">
    <name type="scientific">Psychrobacillus soli</name>
    <dbReference type="NCBI Taxonomy" id="1543965"/>
    <lineage>
        <taxon>Bacteria</taxon>
        <taxon>Bacillati</taxon>
        <taxon>Bacillota</taxon>
        <taxon>Bacilli</taxon>
        <taxon>Bacillales</taxon>
        <taxon>Bacillaceae</taxon>
        <taxon>Psychrobacillus</taxon>
    </lineage>
</organism>
<dbReference type="InterPro" id="IPR000120">
    <property type="entry name" value="Amidase"/>
</dbReference>
<dbReference type="Gene3D" id="3.90.1300.10">
    <property type="entry name" value="Amidase signature (AS) domain"/>
    <property type="match status" value="1"/>
</dbReference>
<keyword evidence="3" id="KW-1185">Reference proteome</keyword>
<dbReference type="Proteomes" id="UP000318937">
    <property type="component" value="Unassembled WGS sequence"/>
</dbReference>
<comment type="caution">
    <text evidence="2">The sequence shown here is derived from an EMBL/GenBank/DDBJ whole genome shotgun (WGS) entry which is preliminary data.</text>
</comment>
<protein>
    <submittedName>
        <fullName evidence="2">Asp-tRNA(Asn)/Glu-tRNA(Gln) amidotransferase subunit GatA</fullName>
        <ecNumber evidence="2">6.3.5.7</ecNumber>
    </submittedName>
</protein>
<name>A0A544TMU8_9BACI</name>
<keyword evidence="2" id="KW-0808">Transferase</keyword>
<dbReference type="GO" id="GO:0016740">
    <property type="term" value="F:transferase activity"/>
    <property type="evidence" value="ECO:0007669"/>
    <property type="project" value="UniProtKB-KW"/>
</dbReference>
<dbReference type="PROSITE" id="PS00571">
    <property type="entry name" value="AMIDASES"/>
    <property type="match status" value="1"/>
</dbReference>
<dbReference type="SUPFAM" id="SSF75304">
    <property type="entry name" value="Amidase signature (AS) enzymes"/>
    <property type="match status" value="1"/>
</dbReference>
<dbReference type="InterPro" id="IPR023631">
    <property type="entry name" value="Amidase_dom"/>
</dbReference>
<evidence type="ECO:0000259" key="1">
    <source>
        <dbReference type="Pfam" id="PF01425"/>
    </source>
</evidence>
<evidence type="ECO:0000313" key="3">
    <source>
        <dbReference type="Proteomes" id="UP000318937"/>
    </source>
</evidence>
<dbReference type="EC" id="6.3.5.7" evidence="2"/>
<dbReference type="PANTHER" id="PTHR11895:SF176">
    <property type="entry name" value="AMIDASE AMID-RELATED"/>
    <property type="match status" value="1"/>
</dbReference>
<evidence type="ECO:0000313" key="2">
    <source>
        <dbReference type="EMBL" id="TQR18776.1"/>
    </source>
</evidence>
<dbReference type="InterPro" id="IPR020556">
    <property type="entry name" value="Amidase_CS"/>
</dbReference>
<dbReference type="GO" id="GO:0050567">
    <property type="term" value="F:glutaminyl-tRNA synthase (glutamine-hydrolyzing) activity"/>
    <property type="evidence" value="ECO:0007669"/>
    <property type="project" value="UniProtKB-EC"/>
</dbReference>
<dbReference type="Pfam" id="PF01425">
    <property type="entry name" value="Amidase"/>
    <property type="match status" value="1"/>
</dbReference>
<gene>
    <name evidence="2" type="primary">gatA</name>
    <name evidence="2" type="ORF">FG383_00355</name>
</gene>
<dbReference type="InterPro" id="IPR036928">
    <property type="entry name" value="AS_sf"/>
</dbReference>
<feature type="domain" description="Amidase" evidence="1">
    <location>
        <begin position="27"/>
        <end position="447"/>
    </location>
</feature>
<reference evidence="2 3" key="1">
    <citation type="submission" date="2019-05" db="EMBL/GenBank/DDBJ databases">
        <title>Psychrobacillus vulpis sp. nov., a new species isolated from feces of a red fox that inhabits in The Tablas de Daimiel Natural Park, Albacete, Spain.</title>
        <authorList>
            <person name="Rodriguez M."/>
            <person name="Reina J.C."/>
            <person name="Bejar V."/>
            <person name="Llamas I."/>
        </authorList>
    </citation>
    <scope>NUCLEOTIDE SEQUENCE [LARGE SCALE GENOMIC DNA]</scope>
    <source>
        <strain evidence="2 3">NHI-2</strain>
    </source>
</reference>
<dbReference type="AlphaFoldDB" id="A0A544TMU8"/>
<accession>A0A544TMU8</accession>
<dbReference type="RefSeq" id="WP_142604862.1">
    <property type="nucleotide sequence ID" value="NZ_VDGG01000001.1"/>
</dbReference>
<keyword evidence="2" id="KW-0436">Ligase</keyword>
<dbReference type="PANTHER" id="PTHR11895">
    <property type="entry name" value="TRANSAMIDASE"/>
    <property type="match status" value="1"/>
</dbReference>